<evidence type="ECO:0000256" key="7">
    <source>
        <dbReference type="SAM" id="Phobius"/>
    </source>
</evidence>
<dbReference type="Proteomes" id="UP000186922">
    <property type="component" value="Unassembled WGS sequence"/>
</dbReference>
<evidence type="ECO:0008006" key="10">
    <source>
        <dbReference type="Google" id="ProtNLM"/>
    </source>
</evidence>
<evidence type="ECO:0000256" key="4">
    <source>
        <dbReference type="ARBA" id="ARBA00022989"/>
    </source>
</evidence>
<feature type="transmembrane region" description="Helical" evidence="7">
    <location>
        <begin position="330"/>
        <end position="353"/>
    </location>
</feature>
<dbReference type="GO" id="GO:0005385">
    <property type="term" value="F:zinc ion transmembrane transporter activity"/>
    <property type="evidence" value="ECO:0007669"/>
    <property type="project" value="TreeGrafter"/>
</dbReference>
<dbReference type="PANTHER" id="PTHR12191:SF37">
    <property type="entry name" value="ZINC TRANSPORTER FOI"/>
    <property type="match status" value="1"/>
</dbReference>
<sequence length="428" mass="46816">MSAREALSQVDCTKANATGTLRDSCNKDSIHAWTVDLCMKALQEICSTPVSNGTQSDRPSKLEVWGYGGLFVLLVSLSSVVGVFFLPLMKMESYKKVLMGMVGLAVGCLCGSAIFHLIPQAFQLPDETVPELEAYLFKALVIIAAIYAFFLTERLLKLSVDHRKRKKQLSRSRLSGIARESSPGNDTKVYSSSNGGHLEDYGHSHLHDPLKLGNGHGETMSDDSFDETRGQHCSNIHVKIPPSEVRTHQHEHDFDTVELKSHPIKTVAWMVITGDGIHNFVDGLAMGAAFSVSLLEGISVSIAVLCEELPHELGDLAILLNSGMKLKKALLYNFISACTCFIGLIVGILLGGMEEAQTWIFALAGGMFLYISLVDMLPEMTHTAEEASSESFKSGMIMLGIQNVGMLSGFTIMFLLARYARDITFEKT</sequence>
<evidence type="ECO:0000256" key="5">
    <source>
        <dbReference type="ARBA" id="ARBA00023136"/>
    </source>
</evidence>
<dbReference type="GO" id="GO:0140410">
    <property type="term" value="F:monoatomic cation:bicarbonate symporter activity"/>
    <property type="evidence" value="ECO:0007669"/>
    <property type="project" value="TreeGrafter"/>
</dbReference>
<feature type="compositionally biased region" description="Polar residues" evidence="6">
    <location>
        <begin position="182"/>
        <end position="191"/>
    </location>
</feature>
<feature type="transmembrane region" description="Helical" evidence="7">
    <location>
        <begin position="134"/>
        <end position="156"/>
    </location>
</feature>
<feature type="transmembrane region" description="Helical" evidence="7">
    <location>
        <begin position="359"/>
        <end position="377"/>
    </location>
</feature>
<evidence type="ECO:0000256" key="2">
    <source>
        <dbReference type="ARBA" id="ARBA00006939"/>
    </source>
</evidence>
<feature type="region of interest" description="Disordered" evidence="6">
    <location>
        <begin position="171"/>
        <end position="191"/>
    </location>
</feature>
<feature type="transmembrane region" description="Helical" evidence="7">
    <location>
        <begin position="397"/>
        <end position="420"/>
    </location>
</feature>
<keyword evidence="9" id="KW-1185">Reference proteome</keyword>
<comment type="similarity">
    <text evidence="2">Belongs to the ZIP transporter (TC 2.A.5) family.</text>
</comment>
<dbReference type="OrthoDB" id="200954at2759"/>
<proteinExistence type="inferred from homology"/>
<evidence type="ECO:0000313" key="8">
    <source>
        <dbReference type="EMBL" id="GAV03594.1"/>
    </source>
</evidence>
<dbReference type="InterPro" id="IPR003689">
    <property type="entry name" value="ZIP"/>
</dbReference>
<accession>A0A1D1VX52</accession>
<dbReference type="PANTHER" id="PTHR12191">
    <property type="entry name" value="SOLUTE CARRIER FAMILY 39"/>
    <property type="match status" value="1"/>
</dbReference>
<reference evidence="8 9" key="1">
    <citation type="journal article" date="2016" name="Nat. Commun.">
        <title>Extremotolerant tardigrade genome and improved radiotolerance of human cultured cells by tardigrade-unique protein.</title>
        <authorList>
            <person name="Hashimoto T."/>
            <person name="Horikawa D.D."/>
            <person name="Saito Y."/>
            <person name="Kuwahara H."/>
            <person name="Kozuka-Hata H."/>
            <person name="Shin-I T."/>
            <person name="Minakuchi Y."/>
            <person name="Ohishi K."/>
            <person name="Motoyama A."/>
            <person name="Aizu T."/>
            <person name="Enomoto A."/>
            <person name="Kondo K."/>
            <person name="Tanaka S."/>
            <person name="Hara Y."/>
            <person name="Koshikawa S."/>
            <person name="Sagara H."/>
            <person name="Miura T."/>
            <person name="Yokobori S."/>
            <person name="Miyagawa K."/>
            <person name="Suzuki Y."/>
            <person name="Kubo T."/>
            <person name="Oyama M."/>
            <person name="Kohara Y."/>
            <person name="Fujiyama A."/>
            <person name="Arakawa K."/>
            <person name="Katayama T."/>
            <person name="Toyoda A."/>
            <person name="Kunieda T."/>
        </authorList>
    </citation>
    <scope>NUCLEOTIDE SEQUENCE [LARGE SCALE GENOMIC DNA]</scope>
    <source>
        <strain evidence="8 9">YOKOZUNA-1</strain>
    </source>
</reference>
<name>A0A1D1VX52_RAMVA</name>
<keyword evidence="3 7" id="KW-0812">Transmembrane</keyword>
<dbReference type="AlphaFoldDB" id="A0A1D1VX52"/>
<dbReference type="EMBL" id="BDGG01000009">
    <property type="protein sequence ID" value="GAV03594.1"/>
    <property type="molecule type" value="Genomic_DNA"/>
</dbReference>
<evidence type="ECO:0000256" key="3">
    <source>
        <dbReference type="ARBA" id="ARBA00022692"/>
    </source>
</evidence>
<comment type="subcellular location">
    <subcellularLocation>
        <location evidence="1">Membrane</location>
        <topology evidence="1">Multi-pass membrane protein</topology>
    </subcellularLocation>
</comment>
<dbReference type="GO" id="GO:0071578">
    <property type="term" value="P:zinc ion import across plasma membrane"/>
    <property type="evidence" value="ECO:0007669"/>
    <property type="project" value="TreeGrafter"/>
</dbReference>
<evidence type="ECO:0000256" key="1">
    <source>
        <dbReference type="ARBA" id="ARBA00004141"/>
    </source>
</evidence>
<dbReference type="GO" id="GO:0005886">
    <property type="term" value="C:plasma membrane"/>
    <property type="evidence" value="ECO:0007669"/>
    <property type="project" value="TreeGrafter"/>
</dbReference>
<comment type="caution">
    <text evidence="8">The sequence shown here is derived from an EMBL/GenBank/DDBJ whole genome shotgun (WGS) entry which is preliminary data.</text>
</comment>
<dbReference type="STRING" id="947166.A0A1D1VX52"/>
<feature type="transmembrane region" description="Helical" evidence="7">
    <location>
        <begin position="64"/>
        <end position="86"/>
    </location>
</feature>
<keyword evidence="5 7" id="KW-0472">Membrane</keyword>
<dbReference type="Pfam" id="PF02535">
    <property type="entry name" value="Zip"/>
    <property type="match status" value="1"/>
</dbReference>
<protein>
    <recommendedName>
        <fullName evidence="10">Zinc transporter ZIP14</fullName>
    </recommendedName>
</protein>
<evidence type="ECO:0000256" key="6">
    <source>
        <dbReference type="SAM" id="MobiDB-lite"/>
    </source>
</evidence>
<keyword evidence="4 7" id="KW-1133">Transmembrane helix</keyword>
<evidence type="ECO:0000313" key="9">
    <source>
        <dbReference type="Proteomes" id="UP000186922"/>
    </source>
</evidence>
<dbReference type="InterPro" id="IPR050799">
    <property type="entry name" value="ZIP_Transporter"/>
</dbReference>
<feature type="transmembrane region" description="Helical" evidence="7">
    <location>
        <begin position="98"/>
        <end position="122"/>
    </location>
</feature>
<organism evidence="8 9">
    <name type="scientific">Ramazzottius varieornatus</name>
    <name type="common">Water bear</name>
    <name type="synonym">Tardigrade</name>
    <dbReference type="NCBI Taxonomy" id="947166"/>
    <lineage>
        <taxon>Eukaryota</taxon>
        <taxon>Metazoa</taxon>
        <taxon>Ecdysozoa</taxon>
        <taxon>Tardigrada</taxon>
        <taxon>Eutardigrada</taxon>
        <taxon>Parachela</taxon>
        <taxon>Hypsibioidea</taxon>
        <taxon>Ramazzottiidae</taxon>
        <taxon>Ramazzottius</taxon>
    </lineage>
</organism>
<gene>
    <name evidence="8" type="primary">RvY_13990-1</name>
    <name evidence="8" type="synonym">RvY_13990.1</name>
    <name evidence="8" type="ORF">RvY_13990</name>
</gene>
<dbReference type="GO" id="GO:0030003">
    <property type="term" value="P:intracellular monoatomic cation homeostasis"/>
    <property type="evidence" value="ECO:0007669"/>
    <property type="project" value="TreeGrafter"/>
</dbReference>